<evidence type="ECO:0000256" key="1">
    <source>
        <dbReference type="SAM" id="MobiDB-lite"/>
    </source>
</evidence>
<feature type="compositionally biased region" description="Basic residues" evidence="1">
    <location>
        <begin position="105"/>
        <end position="122"/>
    </location>
</feature>
<accession>A0A8R1YZ39</accession>
<feature type="region of interest" description="Disordered" evidence="1">
    <location>
        <begin position="105"/>
        <end position="210"/>
    </location>
</feature>
<protein>
    <submittedName>
        <fullName evidence="2">Uncharacterized protein</fullName>
    </submittedName>
</protein>
<evidence type="ECO:0000313" key="3">
    <source>
        <dbReference type="Proteomes" id="UP000005239"/>
    </source>
</evidence>
<evidence type="ECO:0000313" key="2">
    <source>
        <dbReference type="EnsemblMetazoa" id="PPA44036.1"/>
    </source>
</evidence>
<dbReference type="EnsemblMetazoa" id="PPA44036.1">
    <property type="protein sequence ID" value="PPA44036.1"/>
    <property type="gene ID" value="WBGene00282405"/>
</dbReference>
<name>A0A2A6BKR1_PRIPA</name>
<feature type="compositionally biased region" description="Polar residues" evidence="1">
    <location>
        <begin position="169"/>
        <end position="185"/>
    </location>
</feature>
<dbReference type="Proteomes" id="UP000005239">
    <property type="component" value="Unassembled WGS sequence"/>
</dbReference>
<organism evidence="2 3">
    <name type="scientific">Pristionchus pacificus</name>
    <name type="common">Parasitic nematode worm</name>
    <dbReference type="NCBI Taxonomy" id="54126"/>
    <lineage>
        <taxon>Eukaryota</taxon>
        <taxon>Metazoa</taxon>
        <taxon>Ecdysozoa</taxon>
        <taxon>Nematoda</taxon>
        <taxon>Chromadorea</taxon>
        <taxon>Rhabditida</taxon>
        <taxon>Rhabditina</taxon>
        <taxon>Diplogasteromorpha</taxon>
        <taxon>Diplogasteroidea</taxon>
        <taxon>Neodiplogasteridae</taxon>
        <taxon>Pristionchus</taxon>
    </lineage>
</organism>
<reference evidence="3" key="1">
    <citation type="journal article" date="2008" name="Nat. Genet.">
        <title>The Pristionchus pacificus genome provides a unique perspective on nematode lifestyle and parasitism.</title>
        <authorList>
            <person name="Dieterich C."/>
            <person name="Clifton S.W."/>
            <person name="Schuster L.N."/>
            <person name="Chinwalla A."/>
            <person name="Delehaunty K."/>
            <person name="Dinkelacker I."/>
            <person name="Fulton L."/>
            <person name="Fulton R."/>
            <person name="Godfrey J."/>
            <person name="Minx P."/>
            <person name="Mitreva M."/>
            <person name="Roeseler W."/>
            <person name="Tian H."/>
            <person name="Witte H."/>
            <person name="Yang S.P."/>
            <person name="Wilson R.K."/>
            <person name="Sommer R.J."/>
        </authorList>
    </citation>
    <scope>NUCLEOTIDE SEQUENCE [LARGE SCALE GENOMIC DNA]</scope>
    <source>
        <strain evidence="3">PS312</strain>
    </source>
</reference>
<accession>A0A2A6BKR1</accession>
<keyword evidence="3" id="KW-1185">Reference proteome</keyword>
<proteinExistence type="predicted"/>
<dbReference type="AlphaFoldDB" id="A0A2A6BKR1"/>
<gene>
    <name evidence="2" type="primary">WBGene00282405</name>
</gene>
<sequence length="279" mass="30708">MSPHLELVDLAHHIGVQLVDVVADHLPASCVASSLKSEEGPDTEKMVKKALKFFIAVSHAKMDSKERNTGCRSKRPARAIDVEETCDVLSDATWRTGTLPRHLKAIRPIRRRQRRKEKKLGKKGMNGVRNEEEKKEEEGEDEESEDSQPTRGRKRGGSQQENGRVANGHSPTSSEGDSADSTVSRTKGEELVKKGMNGVRNEEEKKEPNSTKISDAALTGFKLLCSHGEKYECMGRASFFPNPPSWAVNGNCILFNPWAAASILAILVCMTIQLAGFLG</sequence>
<reference evidence="2" key="2">
    <citation type="submission" date="2022-06" db="UniProtKB">
        <authorList>
            <consortium name="EnsemblMetazoa"/>
        </authorList>
    </citation>
    <scope>IDENTIFICATION</scope>
    <source>
        <strain evidence="2">PS312</strain>
    </source>
</reference>
<feature type="compositionally biased region" description="Basic and acidic residues" evidence="1">
    <location>
        <begin position="200"/>
        <end position="209"/>
    </location>
</feature>